<dbReference type="Ensembl" id="ENSOMYT00000117592.1">
    <property type="protein sequence ID" value="ENSOMYP00000142703.1"/>
    <property type="gene ID" value="ENSOMYG00000046837.2"/>
</dbReference>
<proteinExistence type="inferred from homology"/>
<reference evidence="3" key="2">
    <citation type="submission" date="2025-08" db="UniProtKB">
        <authorList>
            <consortium name="Ensembl"/>
        </authorList>
    </citation>
    <scope>IDENTIFICATION</scope>
</reference>
<evidence type="ECO:0000256" key="1">
    <source>
        <dbReference type="ARBA" id="ARBA00006007"/>
    </source>
</evidence>
<keyword evidence="2" id="KW-0812">Transmembrane</keyword>
<sequence length="294" mass="33062">MFHAPHERKKHTGLGDHSEILKPVLTYTLTRHVIKLAAARERVSFQSHLCIHIATGLKQQQKMKFLKLFGRAKSVVIGMIHVQALPGKDYWDSYVVFYSIFVFNFDVMFFRHTFRKHGHSSNYRGGMPRGRNLSQCGNCMDFIRAEGYVFSHVADEGLLNGCAGDLLRYRKQMQAEHVQIFTDIKKKHSSHALTSDVSIVETARAAEFFLSDGLIITGTATGVQADPMELRDVAGSVRLPVLIGSGVTYDNVEYYLDASAMIIGSHFKRGGVWTNAVDPESVKTFMGKVHLLRK</sequence>
<accession>A0A8L0DVW7</accession>
<dbReference type="Proteomes" id="UP000694395">
    <property type="component" value="Chromosome 26"/>
</dbReference>
<keyword evidence="2" id="KW-0472">Membrane</keyword>
<gene>
    <name evidence="3" type="primary">zgc:162297</name>
</gene>
<dbReference type="GeneTree" id="ENSGT00390000006020"/>
<dbReference type="Pfam" id="PF03437">
    <property type="entry name" value="BtpA"/>
    <property type="match status" value="1"/>
</dbReference>
<evidence type="ECO:0000256" key="2">
    <source>
        <dbReference type="SAM" id="Phobius"/>
    </source>
</evidence>
<dbReference type="PANTHER" id="PTHR21381:SF3">
    <property type="entry name" value="SGC REGION PROTEIN SGCQ-RELATED"/>
    <property type="match status" value="1"/>
</dbReference>
<dbReference type="SUPFAM" id="SSF51366">
    <property type="entry name" value="Ribulose-phoshate binding barrel"/>
    <property type="match status" value="1"/>
</dbReference>
<feature type="transmembrane region" description="Helical" evidence="2">
    <location>
        <begin position="68"/>
        <end position="85"/>
    </location>
</feature>
<reference evidence="3" key="1">
    <citation type="submission" date="2020-07" db="EMBL/GenBank/DDBJ databases">
        <title>A long reads based de novo assembly of the rainbow trout Arlee double haploid line genome.</title>
        <authorList>
            <person name="Gao G."/>
            <person name="Palti Y."/>
        </authorList>
    </citation>
    <scope>NUCLEOTIDE SEQUENCE [LARGE SCALE GENOMIC DNA]</scope>
</reference>
<name>A0A8L0DVW7_ONCMY</name>
<feature type="transmembrane region" description="Helical" evidence="2">
    <location>
        <begin position="91"/>
        <end position="110"/>
    </location>
</feature>
<reference evidence="3" key="3">
    <citation type="submission" date="2025-09" db="UniProtKB">
        <authorList>
            <consortium name="Ensembl"/>
        </authorList>
    </citation>
    <scope>IDENTIFICATION</scope>
</reference>
<keyword evidence="2" id="KW-1133">Transmembrane helix</keyword>
<organism evidence="3 4">
    <name type="scientific">Oncorhynchus mykiss</name>
    <name type="common">Rainbow trout</name>
    <name type="synonym">Salmo gairdneri</name>
    <dbReference type="NCBI Taxonomy" id="8022"/>
    <lineage>
        <taxon>Eukaryota</taxon>
        <taxon>Metazoa</taxon>
        <taxon>Chordata</taxon>
        <taxon>Craniata</taxon>
        <taxon>Vertebrata</taxon>
        <taxon>Euteleostomi</taxon>
        <taxon>Actinopterygii</taxon>
        <taxon>Neopterygii</taxon>
        <taxon>Teleostei</taxon>
        <taxon>Protacanthopterygii</taxon>
        <taxon>Salmoniformes</taxon>
        <taxon>Salmonidae</taxon>
        <taxon>Salmoninae</taxon>
        <taxon>Oncorhynchus</taxon>
    </lineage>
</organism>
<evidence type="ECO:0000313" key="3">
    <source>
        <dbReference type="Ensembl" id="ENSOMYP00000142703.1"/>
    </source>
</evidence>
<dbReference type="AlphaFoldDB" id="A0A8L0DVW7"/>
<dbReference type="PANTHER" id="PTHR21381">
    <property type="entry name" value="ZGC:162297"/>
    <property type="match status" value="1"/>
</dbReference>
<dbReference type="InterPro" id="IPR011060">
    <property type="entry name" value="RibuloseP-bd_barrel"/>
</dbReference>
<dbReference type="InterPro" id="IPR005137">
    <property type="entry name" value="BtpA"/>
</dbReference>
<comment type="similarity">
    <text evidence="1">Belongs to the BtpA family.</text>
</comment>
<protein>
    <submittedName>
        <fullName evidence="3">Zgc:162297</fullName>
    </submittedName>
</protein>
<evidence type="ECO:0000313" key="4">
    <source>
        <dbReference type="Proteomes" id="UP000694395"/>
    </source>
</evidence>
<keyword evidence="4" id="KW-1185">Reference proteome</keyword>